<sequence length="278" mass="29440">MITVITGATAGIGAAAAEGIARAGHDVVLVGRSRARLDSVAARIETLTGRRPDAHAADFASFDEVRALAATLLGTYERIDVLANNAGVMTPRRETTVDGHELMMQVNHLSGFLLTHLLRERVTESAGRVVTTSSRAAKSGKLDPTDLDRKSRRWFGWLQYGDTKQANALFTGELARRGVTATCFHPGVIKTGFAAGTTLMKIYGLIPGYFKTPEQGAANLVRLATTADGADHSGRYFDDDGRPAAVPAKMEDPALAAALWTASLAATGLPPETPETPA</sequence>
<reference evidence="2 3" key="1">
    <citation type="submission" date="2020-08" db="EMBL/GenBank/DDBJ databases">
        <title>Sequencing the genomes of 1000 actinobacteria strains.</title>
        <authorList>
            <person name="Klenk H.-P."/>
        </authorList>
    </citation>
    <scope>NUCLEOTIDE SEQUENCE [LARGE SCALE GENOMIC DNA]</scope>
    <source>
        <strain evidence="2 3">DSM 44936</strain>
    </source>
</reference>
<dbReference type="Gene3D" id="3.40.50.720">
    <property type="entry name" value="NAD(P)-binding Rossmann-like Domain"/>
    <property type="match status" value="1"/>
</dbReference>
<keyword evidence="1" id="KW-0560">Oxidoreductase</keyword>
<dbReference type="PANTHER" id="PTHR43157:SF31">
    <property type="entry name" value="PHOSPHATIDYLINOSITOL-GLYCAN BIOSYNTHESIS CLASS F PROTEIN"/>
    <property type="match status" value="1"/>
</dbReference>
<evidence type="ECO:0000313" key="3">
    <source>
        <dbReference type="Proteomes" id="UP000555564"/>
    </source>
</evidence>
<proteinExistence type="predicted"/>
<accession>A0A7X0ICE7</accession>
<protein>
    <submittedName>
        <fullName evidence="2">NAD(P)-dependent dehydrogenase (Short-subunit alcohol dehydrogenase family)</fullName>
    </submittedName>
</protein>
<dbReference type="Pfam" id="PF00106">
    <property type="entry name" value="adh_short"/>
    <property type="match status" value="1"/>
</dbReference>
<organism evidence="2 3">
    <name type="scientific">Sphaerisporangium rubeum</name>
    <dbReference type="NCBI Taxonomy" id="321317"/>
    <lineage>
        <taxon>Bacteria</taxon>
        <taxon>Bacillati</taxon>
        <taxon>Actinomycetota</taxon>
        <taxon>Actinomycetes</taxon>
        <taxon>Streptosporangiales</taxon>
        <taxon>Streptosporangiaceae</taxon>
        <taxon>Sphaerisporangium</taxon>
    </lineage>
</organism>
<gene>
    <name evidence="2" type="ORF">BJ992_000533</name>
</gene>
<dbReference type="RefSeq" id="WP_184978359.1">
    <property type="nucleotide sequence ID" value="NZ_BAAALO010000018.1"/>
</dbReference>
<dbReference type="PANTHER" id="PTHR43157">
    <property type="entry name" value="PHOSPHATIDYLINOSITOL-GLYCAN BIOSYNTHESIS CLASS F PROTEIN-RELATED"/>
    <property type="match status" value="1"/>
</dbReference>
<dbReference type="InterPro" id="IPR002347">
    <property type="entry name" value="SDR_fam"/>
</dbReference>
<dbReference type="EMBL" id="JACHIU010000001">
    <property type="protein sequence ID" value="MBB6471102.1"/>
    <property type="molecule type" value="Genomic_DNA"/>
</dbReference>
<evidence type="ECO:0000313" key="2">
    <source>
        <dbReference type="EMBL" id="MBB6471102.1"/>
    </source>
</evidence>
<evidence type="ECO:0000256" key="1">
    <source>
        <dbReference type="ARBA" id="ARBA00023002"/>
    </source>
</evidence>
<dbReference type="GO" id="GO:0016491">
    <property type="term" value="F:oxidoreductase activity"/>
    <property type="evidence" value="ECO:0007669"/>
    <property type="project" value="UniProtKB-KW"/>
</dbReference>
<dbReference type="InterPro" id="IPR036291">
    <property type="entry name" value="NAD(P)-bd_dom_sf"/>
</dbReference>
<keyword evidence="3" id="KW-1185">Reference proteome</keyword>
<dbReference type="AlphaFoldDB" id="A0A7X0ICE7"/>
<dbReference type="PRINTS" id="PR00081">
    <property type="entry name" value="GDHRDH"/>
</dbReference>
<name>A0A7X0ICE7_9ACTN</name>
<comment type="caution">
    <text evidence="2">The sequence shown here is derived from an EMBL/GenBank/DDBJ whole genome shotgun (WGS) entry which is preliminary data.</text>
</comment>
<dbReference type="SUPFAM" id="SSF51735">
    <property type="entry name" value="NAD(P)-binding Rossmann-fold domains"/>
    <property type="match status" value="1"/>
</dbReference>
<dbReference type="Proteomes" id="UP000555564">
    <property type="component" value="Unassembled WGS sequence"/>
</dbReference>